<proteinExistence type="predicted"/>
<comment type="caution">
    <text evidence="2">The sequence shown here is derived from an EMBL/GenBank/DDBJ whole genome shotgun (WGS) entry which is preliminary data.</text>
</comment>
<accession>A0A1C1CH28</accession>
<evidence type="ECO:0000256" key="1">
    <source>
        <dbReference type="SAM" id="MobiDB-lite"/>
    </source>
</evidence>
<reference evidence="3" key="1">
    <citation type="submission" date="2015-07" db="EMBL/GenBank/DDBJ databases">
        <authorList>
            <person name="Teixeira M.M."/>
            <person name="Souza R.C."/>
            <person name="Almeida L.G."/>
            <person name="Vicente V.A."/>
            <person name="de Hoog S."/>
            <person name="Bocca A.L."/>
            <person name="de Almeida S.R."/>
            <person name="Vasconcelos A.T."/>
            <person name="Felipe M.S."/>
        </authorList>
    </citation>
    <scope>NUCLEOTIDE SEQUENCE [LARGE SCALE GENOMIC DNA]</scope>
    <source>
        <strain evidence="3">KSF</strain>
    </source>
</reference>
<evidence type="ECO:0000313" key="2">
    <source>
        <dbReference type="EMBL" id="OCT47767.1"/>
    </source>
</evidence>
<organism evidence="2 3">
    <name type="scientific">Cladophialophora carrionii</name>
    <dbReference type="NCBI Taxonomy" id="86049"/>
    <lineage>
        <taxon>Eukaryota</taxon>
        <taxon>Fungi</taxon>
        <taxon>Dikarya</taxon>
        <taxon>Ascomycota</taxon>
        <taxon>Pezizomycotina</taxon>
        <taxon>Eurotiomycetes</taxon>
        <taxon>Chaetothyriomycetidae</taxon>
        <taxon>Chaetothyriales</taxon>
        <taxon>Herpotrichiellaceae</taxon>
        <taxon>Cladophialophora</taxon>
    </lineage>
</organism>
<dbReference type="Proteomes" id="UP000094526">
    <property type="component" value="Unassembled WGS sequence"/>
</dbReference>
<sequence length="102" mass="11151">MSEPKYKLLEDKLSSGLQGKLERGAHHQHVYSTESLCALQTWGNPYSGKEKGIADEDEGPLRLTVTRQGDMPPRNASFRDISKPPLTSDGTGGCIVSPWAPQ</sequence>
<dbReference type="VEuPathDB" id="FungiDB:CLCR_03768"/>
<keyword evidence="3" id="KW-1185">Reference proteome</keyword>
<protein>
    <submittedName>
        <fullName evidence="2">Uncharacterized protein</fullName>
    </submittedName>
</protein>
<gene>
    <name evidence="2" type="ORF">CLCR_03768</name>
</gene>
<dbReference type="EMBL" id="LGRB01000013">
    <property type="protein sequence ID" value="OCT47767.1"/>
    <property type="molecule type" value="Genomic_DNA"/>
</dbReference>
<name>A0A1C1CH28_9EURO</name>
<dbReference type="AlphaFoldDB" id="A0A1C1CH28"/>
<evidence type="ECO:0000313" key="3">
    <source>
        <dbReference type="Proteomes" id="UP000094526"/>
    </source>
</evidence>
<feature type="region of interest" description="Disordered" evidence="1">
    <location>
        <begin position="65"/>
        <end position="102"/>
    </location>
</feature>